<proteinExistence type="predicted"/>
<accession>A0YHL0</accession>
<sequence length="184" mass="20337">MSNSLLPGVGRSLFGGLLLSVALSVGLYGVFMSMTNESYDDGGALFSQDDIYLDECGACHLAYPPGLLPEPSWRLLLERLDDHFGDNAELGEDERLHLEKYLRDEALKYGKPTTMSRMLRNLPDDPFIRITELPNFILDHQASVLNINAETTVRSGFGDCEVCHTNALQGRFVDPVIPATAMTN</sequence>
<dbReference type="Proteomes" id="UP000004931">
    <property type="component" value="Unassembled WGS sequence"/>
</dbReference>
<evidence type="ECO:0000256" key="1">
    <source>
        <dbReference type="SAM" id="Phobius"/>
    </source>
</evidence>
<comment type="caution">
    <text evidence="2">The sequence shown here is derived from an EMBL/GenBank/DDBJ whole genome shotgun (WGS) entry which is preliminary data.</text>
</comment>
<dbReference type="OrthoDB" id="5296814at2"/>
<dbReference type="EMBL" id="AAVT01000018">
    <property type="protein sequence ID" value="EAW29694.1"/>
    <property type="molecule type" value="Genomic_DNA"/>
</dbReference>
<keyword evidence="2" id="KW-0449">Lipoprotein</keyword>
<dbReference type="AlphaFoldDB" id="A0YHL0"/>
<dbReference type="eggNOG" id="COG3658">
    <property type="taxonomic scope" value="Bacteria"/>
</dbReference>
<feature type="transmembrane region" description="Helical" evidence="1">
    <location>
        <begin position="12"/>
        <end position="31"/>
    </location>
</feature>
<dbReference type="InterPro" id="IPR018588">
    <property type="entry name" value="Dihaem_cytochrome-c"/>
</dbReference>
<keyword evidence="1" id="KW-1133">Transmembrane helix</keyword>
<protein>
    <submittedName>
        <fullName evidence="2">Lipoprotein, putative</fullName>
    </submittedName>
</protein>
<dbReference type="Pfam" id="PF09626">
    <property type="entry name" value="DHC"/>
    <property type="match status" value="1"/>
</dbReference>
<name>A0YHL0_9GAMM</name>
<reference evidence="2 3" key="1">
    <citation type="journal article" date="2010" name="J. Bacteriol.">
        <title>Genome sequence of the oligotrophic marine Gammaproteobacterium HTCC2143, isolated from the Oregon Coast.</title>
        <authorList>
            <person name="Oh H.M."/>
            <person name="Kang I."/>
            <person name="Ferriera S."/>
            <person name="Giovannoni S.J."/>
            <person name="Cho J.C."/>
        </authorList>
    </citation>
    <scope>NUCLEOTIDE SEQUENCE [LARGE SCALE GENOMIC DNA]</scope>
    <source>
        <strain evidence="2 3">HTCC2143</strain>
    </source>
</reference>
<dbReference type="STRING" id="247633.GP2143_18366"/>
<evidence type="ECO:0000313" key="3">
    <source>
        <dbReference type="Proteomes" id="UP000004931"/>
    </source>
</evidence>
<keyword evidence="3" id="KW-1185">Reference proteome</keyword>
<evidence type="ECO:0000313" key="2">
    <source>
        <dbReference type="EMBL" id="EAW29694.1"/>
    </source>
</evidence>
<gene>
    <name evidence="2" type="ORF">GP2143_18366</name>
</gene>
<keyword evidence="1" id="KW-0812">Transmembrane</keyword>
<keyword evidence="1" id="KW-0472">Membrane</keyword>
<organism evidence="2 3">
    <name type="scientific">marine gamma proteobacterium HTCC2143</name>
    <dbReference type="NCBI Taxonomy" id="247633"/>
    <lineage>
        <taxon>Bacteria</taxon>
        <taxon>Pseudomonadati</taxon>
        <taxon>Pseudomonadota</taxon>
        <taxon>Gammaproteobacteria</taxon>
        <taxon>Cellvibrionales</taxon>
        <taxon>Spongiibacteraceae</taxon>
        <taxon>BD1-7 clade</taxon>
    </lineage>
</organism>